<proteinExistence type="predicted"/>
<sequence length="144" mass="16169">MSGQKDIGKNTIIVCITYWPESVKDLISQQKSLLMTAGKLKDSDKPPPEWFSGADFVAIHNDLRANAMSDADSYLSVKQEGYCLTYFPTDKSEIQPVVEVSVKFQSGNEDTNGQVENLIIDRIGDHWLNKCYIRNTLKSTPSCF</sequence>
<organism evidence="1 2">
    <name type="scientific">Amphimedon queenslandica</name>
    <name type="common">Sponge</name>
    <dbReference type="NCBI Taxonomy" id="400682"/>
    <lineage>
        <taxon>Eukaryota</taxon>
        <taxon>Metazoa</taxon>
        <taxon>Porifera</taxon>
        <taxon>Demospongiae</taxon>
        <taxon>Heteroscleromorpha</taxon>
        <taxon>Haplosclerida</taxon>
        <taxon>Niphatidae</taxon>
        <taxon>Amphimedon</taxon>
    </lineage>
</organism>
<protein>
    <submittedName>
        <fullName evidence="1">Uncharacterized protein</fullName>
    </submittedName>
</protein>
<dbReference type="KEGG" id="aqu:109581340"/>
<evidence type="ECO:0000313" key="1">
    <source>
        <dbReference type="EnsemblMetazoa" id="XP_019850951.1"/>
    </source>
</evidence>
<evidence type="ECO:0000313" key="2">
    <source>
        <dbReference type="Proteomes" id="UP000007879"/>
    </source>
</evidence>
<gene>
    <name evidence="1" type="primary">109581340</name>
</gene>
<keyword evidence="2" id="KW-1185">Reference proteome</keyword>
<name>A0AAN0J2K0_AMPQE</name>
<dbReference type="EnsemblMetazoa" id="XM_019995392.1">
    <property type="protein sequence ID" value="XP_019850951.1"/>
    <property type="gene ID" value="LOC109581340"/>
</dbReference>
<reference evidence="2" key="1">
    <citation type="journal article" date="2010" name="Nature">
        <title>The Amphimedon queenslandica genome and the evolution of animal complexity.</title>
        <authorList>
            <person name="Srivastava M."/>
            <person name="Simakov O."/>
            <person name="Chapman J."/>
            <person name="Fahey B."/>
            <person name="Gauthier M.E."/>
            <person name="Mitros T."/>
            <person name="Richards G.S."/>
            <person name="Conaco C."/>
            <person name="Dacre M."/>
            <person name="Hellsten U."/>
            <person name="Larroux C."/>
            <person name="Putnam N.H."/>
            <person name="Stanke M."/>
            <person name="Adamska M."/>
            <person name="Darling A."/>
            <person name="Degnan S.M."/>
            <person name="Oakley T.H."/>
            <person name="Plachetzki D.C."/>
            <person name="Zhai Y."/>
            <person name="Adamski M."/>
            <person name="Calcino A."/>
            <person name="Cummins S.F."/>
            <person name="Goodstein D.M."/>
            <person name="Harris C."/>
            <person name="Jackson D.J."/>
            <person name="Leys S.P."/>
            <person name="Shu S."/>
            <person name="Woodcroft B.J."/>
            <person name="Vervoort M."/>
            <person name="Kosik K.S."/>
            <person name="Manning G."/>
            <person name="Degnan B.M."/>
            <person name="Rokhsar D.S."/>
        </authorList>
    </citation>
    <scope>NUCLEOTIDE SEQUENCE [LARGE SCALE GENOMIC DNA]</scope>
</reference>
<dbReference type="AlphaFoldDB" id="A0AAN0J2K0"/>
<reference evidence="1" key="2">
    <citation type="submission" date="2024-06" db="UniProtKB">
        <authorList>
            <consortium name="EnsemblMetazoa"/>
        </authorList>
    </citation>
    <scope>IDENTIFICATION</scope>
</reference>
<accession>A0AAN0J2K0</accession>
<dbReference type="Proteomes" id="UP000007879">
    <property type="component" value="Unassembled WGS sequence"/>
</dbReference>